<dbReference type="GO" id="GO:0046872">
    <property type="term" value="F:metal ion binding"/>
    <property type="evidence" value="ECO:0007669"/>
    <property type="project" value="UniProtKB-KW"/>
</dbReference>
<proteinExistence type="predicted"/>
<dbReference type="EMBL" id="BTGU01004510">
    <property type="protein sequence ID" value="GMN28231.1"/>
    <property type="molecule type" value="Genomic_DNA"/>
</dbReference>
<evidence type="ECO:0000313" key="6">
    <source>
        <dbReference type="Proteomes" id="UP001187192"/>
    </source>
</evidence>
<keyword evidence="1" id="KW-0489">Methyltransferase</keyword>
<comment type="caution">
    <text evidence="5">The sequence shown here is derived from an EMBL/GenBank/DDBJ whole genome shotgun (WGS) entry which is preliminary data.</text>
</comment>
<keyword evidence="6" id="KW-1185">Reference proteome</keyword>
<name>A0AA87ZJP3_FICCA</name>
<dbReference type="InterPro" id="IPR029063">
    <property type="entry name" value="SAM-dependent_MTases_sf"/>
</dbReference>
<evidence type="ECO:0000256" key="2">
    <source>
        <dbReference type="ARBA" id="ARBA00022679"/>
    </source>
</evidence>
<evidence type="ECO:0000256" key="3">
    <source>
        <dbReference type="ARBA" id="ARBA00022723"/>
    </source>
</evidence>
<evidence type="ECO:0000256" key="4">
    <source>
        <dbReference type="ARBA" id="ARBA00022842"/>
    </source>
</evidence>
<dbReference type="PANTHER" id="PTHR31009">
    <property type="entry name" value="S-ADENOSYL-L-METHIONINE:CARBOXYL METHYLTRANSFERASE FAMILY PROTEIN"/>
    <property type="match status" value="1"/>
</dbReference>
<dbReference type="Proteomes" id="UP001187192">
    <property type="component" value="Unassembled WGS sequence"/>
</dbReference>
<reference evidence="5" key="1">
    <citation type="submission" date="2023-07" db="EMBL/GenBank/DDBJ databases">
        <title>draft genome sequence of fig (Ficus carica).</title>
        <authorList>
            <person name="Takahashi T."/>
            <person name="Nishimura K."/>
        </authorList>
    </citation>
    <scope>NUCLEOTIDE SEQUENCE</scope>
</reference>
<accession>A0AA87ZJP3</accession>
<dbReference type="AlphaFoldDB" id="A0AA87ZJP3"/>
<evidence type="ECO:0000313" key="5">
    <source>
        <dbReference type="EMBL" id="GMN28231.1"/>
    </source>
</evidence>
<dbReference type="Gene3D" id="3.40.50.150">
    <property type="entry name" value="Vaccinia Virus protein VP39"/>
    <property type="match status" value="1"/>
</dbReference>
<keyword evidence="2" id="KW-0808">Transferase</keyword>
<dbReference type="InterPro" id="IPR005299">
    <property type="entry name" value="MeTrfase_7"/>
</dbReference>
<dbReference type="GO" id="GO:0032259">
    <property type="term" value="P:methylation"/>
    <property type="evidence" value="ECO:0007669"/>
    <property type="project" value="UniProtKB-KW"/>
</dbReference>
<organism evidence="5 6">
    <name type="scientific">Ficus carica</name>
    <name type="common">Common fig</name>
    <dbReference type="NCBI Taxonomy" id="3494"/>
    <lineage>
        <taxon>Eukaryota</taxon>
        <taxon>Viridiplantae</taxon>
        <taxon>Streptophyta</taxon>
        <taxon>Embryophyta</taxon>
        <taxon>Tracheophyta</taxon>
        <taxon>Spermatophyta</taxon>
        <taxon>Magnoliopsida</taxon>
        <taxon>eudicotyledons</taxon>
        <taxon>Gunneridae</taxon>
        <taxon>Pentapetalae</taxon>
        <taxon>rosids</taxon>
        <taxon>fabids</taxon>
        <taxon>Rosales</taxon>
        <taxon>Moraceae</taxon>
        <taxon>Ficeae</taxon>
        <taxon>Ficus</taxon>
    </lineage>
</organism>
<evidence type="ECO:0000256" key="1">
    <source>
        <dbReference type="ARBA" id="ARBA00022603"/>
    </source>
</evidence>
<dbReference type="Pfam" id="PF03492">
    <property type="entry name" value="Methyltransf_7"/>
    <property type="match status" value="2"/>
</dbReference>
<dbReference type="SUPFAM" id="SSF53335">
    <property type="entry name" value="S-adenosyl-L-methionine-dependent methyltransferases"/>
    <property type="match status" value="1"/>
</dbReference>
<dbReference type="GO" id="GO:0008168">
    <property type="term" value="F:methyltransferase activity"/>
    <property type="evidence" value="ECO:0007669"/>
    <property type="project" value="UniProtKB-KW"/>
</dbReference>
<dbReference type="Gene3D" id="1.10.1200.270">
    <property type="entry name" value="Methyltransferase, alpha-helical capping domain"/>
    <property type="match status" value="2"/>
</dbReference>
<dbReference type="InterPro" id="IPR042086">
    <property type="entry name" value="MeTrfase_capping"/>
</dbReference>
<keyword evidence="3" id="KW-0479">Metal-binding</keyword>
<gene>
    <name evidence="5" type="ORF">TIFTF001_046211</name>
</gene>
<sequence length="155" mass="17731">MLPRRFLRSRSQEMIHGGQMVLTMIGSDKNAYSTENHSCSVWELLGITLYDMVQVGLIEEKKTGLVQTAVLCCRSRRIDWDANMDKGNKSLKSEKHGRGNHVAMSIRVVVQSVLVSHFGDEIMDNMFDKYAIKVEECLKVEKGEYTNMVITMKRK</sequence>
<protein>
    <submittedName>
        <fullName evidence="5">Uncharacterized protein</fullName>
    </submittedName>
</protein>
<keyword evidence="4" id="KW-0460">Magnesium</keyword>